<dbReference type="InterPro" id="IPR052895">
    <property type="entry name" value="HetReg/Transcr_Mod"/>
</dbReference>
<dbReference type="Proteomes" id="UP001287356">
    <property type="component" value="Unassembled WGS sequence"/>
</dbReference>
<name>A0AAE0K3N5_9PEZI</name>
<gene>
    <name evidence="3" type="ORF">B0T24DRAFT_707910</name>
</gene>
<feature type="region of interest" description="Disordered" evidence="1">
    <location>
        <begin position="405"/>
        <end position="433"/>
    </location>
</feature>
<accession>A0AAE0K3N5</accession>
<dbReference type="PANTHER" id="PTHR24148:SF64">
    <property type="entry name" value="HETEROKARYON INCOMPATIBILITY DOMAIN-CONTAINING PROTEIN"/>
    <property type="match status" value="1"/>
</dbReference>
<dbReference type="InterPro" id="IPR010730">
    <property type="entry name" value="HET"/>
</dbReference>
<reference evidence="3" key="1">
    <citation type="journal article" date="2023" name="Mol. Phylogenet. Evol.">
        <title>Genome-scale phylogeny and comparative genomics of the fungal order Sordariales.</title>
        <authorList>
            <person name="Hensen N."/>
            <person name="Bonometti L."/>
            <person name="Westerberg I."/>
            <person name="Brannstrom I.O."/>
            <person name="Guillou S."/>
            <person name="Cros-Aarteil S."/>
            <person name="Calhoun S."/>
            <person name="Haridas S."/>
            <person name="Kuo A."/>
            <person name="Mondo S."/>
            <person name="Pangilinan J."/>
            <person name="Riley R."/>
            <person name="LaButti K."/>
            <person name="Andreopoulos B."/>
            <person name="Lipzen A."/>
            <person name="Chen C."/>
            <person name="Yan M."/>
            <person name="Daum C."/>
            <person name="Ng V."/>
            <person name="Clum A."/>
            <person name="Steindorff A."/>
            <person name="Ohm R.A."/>
            <person name="Martin F."/>
            <person name="Silar P."/>
            <person name="Natvig D.O."/>
            <person name="Lalanne C."/>
            <person name="Gautier V."/>
            <person name="Ament-Velasquez S.L."/>
            <person name="Kruys A."/>
            <person name="Hutchinson M.I."/>
            <person name="Powell A.J."/>
            <person name="Barry K."/>
            <person name="Miller A.N."/>
            <person name="Grigoriev I.V."/>
            <person name="Debuchy R."/>
            <person name="Gladieux P."/>
            <person name="Hiltunen Thoren M."/>
            <person name="Johannesson H."/>
        </authorList>
    </citation>
    <scope>NUCLEOTIDE SEQUENCE</scope>
    <source>
        <strain evidence="3">CBS 958.72</strain>
    </source>
</reference>
<feature type="compositionally biased region" description="Gly residues" evidence="1">
    <location>
        <begin position="410"/>
        <end position="433"/>
    </location>
</feature>
<dbReference type="PANTHER" id="PTHR24148">
    <property type="entry name" value="ANKYRIN REPEAT DOMAIN-CONTAINING PROTEIN 39 HOMOLOG-RELATED"/>
    <property type="match status" value="1"/>
</dbReference>
<evidence type="ECO:0000313" key="4">
    <source>
        <dbReference type="Proteomes" id="UP001287356"/>
    </source>
</evidence>
<protein>
    <recommendedName>
        <fullName evidence="2">Heterokaryon incompatibility domain-containing protein</fullName>
    </recommendedName>
</protein>
<evidence type="ECO:0000256" key="1">
    <source>
        <dbReference type="SAM" id="MobiDB-lite"/>
    </source>
</evidence>
<reference evidence="3" key="2">
    <citation type="submission" date="2023-06" db="EMBL/GenBank/DDBJ databases">
        <authorList>
            <consortium name="Lawrence Berkeley National Laboratory"/>
            <person name="Haridas S."/>
            <person name="Hensen N."/>
            <person name="Bonometti L."/>
            <person name="Westerberg I."/>
            <person name="Brannstrom I.O."/>
            <person name="Guillou S."/>
            <person name="Cros-Aarteil S."/>
            <person name="Calhoun S."/>
            <person name="Kuo A."/>
            <person name="Mondo S."/>
            <person name="Pangilinan J."/>
            <person name="Riley R."/>
            <person name="Labutti K."/>
            <person name="Andreopoulos B."/>
            <person name="Lipzen A."/>
            <person name="Chen C."/>
            <person name="Yanf M."/>
            <person name="Daum C."/>
            <person name="Ng V."/>
            <person name="Clum A."/>
            <person name="Steindorff A."/>
            <person name="Ohm R."/>
            <person name="Martin F."/>
            <person name="Silar P."/>
            <person name="Natvig D."/>
            <person name="Lalanne C."/>
            <person name="Gautier V."/>
            <person name="Ament-Velasquez S.L."/>
            <person name="Kruys A."/>
            <person name="Hutchinson M.I."/>
            <person name="Powell A.J."/>
            <person name="Barry K."/>
            <person name="Miller A.N."/>
            <person name="Grigoriev I.V."/>
            <person name="Debuchy R."/>
            <person name="Gladieux P."/>
            <person name="Thoren M.H."/>
            <person name="Johannesson H."/>
        </authorList>
    </citation>
    <scope>NUCLEOTIDE SEQUENCE</scope>
    <source>
        <strain evidence="3">CBS 958.72</strain>
    </source>
</reference>
<comment type="caution">
    <text evidence="3">The sequence shown here is derived from an EMBL/GenBank/DDBJ whole genome shotgun (WGS) entry which is preliminary data.</text>
</comment>
<keyword evidence="4" id="KW-1185">Reference proteome</keyword>
<dbReference type="Pfam" id="PF06985">
    <property type="entry name" value="HET"/>
    <property type="match status" value="1"/>
</dbReference>
<evidence type="ECO:0000313" key="3">
    <source>
        <dbReference type="EMBL" id="KAK3369383.1"/>
    </source>
</evidence>
<dbReference type="EMBL" id="JAULSN010000006">
    <property type="protein sequence ID" value="KAK3369383.1"/>
    <property type="molecule type" value="Genomic_DNA"/>
</dbReference>
<organism evidence="3 4">
    <name type="scientific">Lasiosphaeria ovina</name>
    <dbReference type="NCBI Taxonomy" id="92902"/>
    <lineage>
        <taxon>Eukaryota</taxon>
        <taxon>Fungi</taxon>
        <taxon>Dikarya</taxon>
        <taxon>Ascomycota</taxon>
        <taxon>Pezizomycotina</taxon>
        <taxon>Sordariomycetes</taxon>
        <taxon>Sordariomycetidae</taxon>
        <taxon>Sordariales</taxon>
        <taxon>Lasiosphaeriaceae</taxon>
        <taxon>Lasiosphaeria</taxon>
    </lineage>
</organism>
<evidence type="ECO:0000259" key="2">
    <source>
        <dbReference type="Pfam" id="PF06985"/>
    </source>
</evidence>
<proteinExistence type="predicted"/>
<sequence length="465" mass="50273">MLKTTARVSRLYRASEANLDPVSILVDGVQVTVGANHGCARQYIVEEHPVIWIDALCINQADDHEKASQNYVNDFFRRMGQHYSSQFDDASSGKSILECLSVKQANAFFMHPYWRRVWIIQEIVLAQDGILRCGTYSLTYDHLYNACNAFLASVGPDIHLEENMYLSSATRLMRTKELCTDERDQVYGVLGLTGDAAKVKITPDYTKSVKDVHTDTARHLAVAAGTDVLRAGYVDLLCFDTQYVEEAGDTIDNLESIAPLHVLPSWVPDPAPEHLGHRLRRAVLGVGTVLLGGGAGAPVVARVPDAPTAQPRSDSAPWWSTRWPTSAATRPCSACPGRLPPACARASPRSPASATPAPLYSPAQSAEARWRVPVTDWENVPEAPDGWRATDASRVLYVKLTVSGDDEGGWEGGGGGGEQGDAGAEAGGSGGTVGSITGDEYSYIAHRRARYTRPCLSTLGIGVTY</sequence>
<feature type="domain" description="Heterokaryon incompatibility" evidence="2">
    <location>
        <begin position="46"/>
        <end position="69"/>
    </location>
</feature>
<dbReference type="AlphaFoldDB" id="A0AAE0K3N5"/>